<reference evidence="6 7" key="1">
    <citation type="journal article" date="2022" name="Gigascience">
        <title>A chromosome-level genome assembly and annotation of the desert horned lizard, Phrynosoma platyrhinos, provides insight into chromosomal rearrangements among reptiles.</title>
        <authorList>
            <person name="Koochekian N."/>
            <person name="Ascanio A."/>
            <person name="Farleigh K."/>
            <person name="Card D.C."/>
            <person name="Schield D.R."/>
            <person name="Castoe T.A."/>
            <person name="Jezkova T."/>
        </authorList>
    </citation>
    <scope>NUCLEOTIDE SEQUENCE [LARGE SCALE GENOMIC DNA]</scope>
    <source>
        <strain evidence="6">NK-2021</strain>
    </source>
</reference>
<gene>
    <name evidence="6" type="ORF">JD844_002505</name>
</gene>
<name>A0ABQ7TBJ0_PHRPL</name>
<protein>
    <recommendedName>
        <fullName evidence="8">Centrosomal protein of 162 kDa</fullName>
    </recommendedName>
</protein>
<dbReference type="EMBL" id="JAIPUX010000521">
    <property type="protein sequence ID" value="KAH0627100.1"/>
    <property type="molecule type" value="Genomic_DNA"/>
</dbReference>
<dbReference type="PANTHER" id="PTHR23311:SF7">
    <property type="entry name" value="CENTROSOMAL PROTEIN OF 72 KDA"/>
    <property type="match status" value="1"/>
</dbReference>
<evidence type="ECO:0000256" key="4">
    <source>
        <dbReference type="SAM" id="Coils"/>
    </source>
</evidence>
<feature type="coiled-coil region" evidence="4">
    <location>
        <begin position="185"/>
        <end position="251"/>
    </location>
</feature>
<evidence type="ECO:0000256" key="3">
    <source>
        <dbReference type="ARBA" id="ARBA00023054"/>
    </source>
</evidence>
<evidence type="ECO:0000256" key="5">
    <source>
        <dbReference type="SAM" id="MobiDB-lite"/>
    </source>
</evidence>
<keyword evidence="2" id="KW-0677">Repeat</keyword>
<evidence type="ECO:0000313" key="7">
    <source>
        <dbReference type="Proteomes" id="UP000826234"/>
    </source>
</evidence>
<dbReference type="Proteomes" id="UP000826234">
    <property type="component" value="Unassembled WGS sequence"/>
</dbReference>
<dbReference type="InterPro" id="IPR055320">
    <property type="entry name" value="CEP72-like"/>
</dbReference>
<sequence>MLSVREADKEYRGLPNSSVLPVTHGTLGQGNEKRKIGIRVAFLEDKSQELSKQDPNLKFLDEAEANEKITTYANFTPHPASPGVSEPLVTSQKAARRNQIQREPELQMLSGKSVITQGTVQMSNKVSYEAAPMERLLDLVDKYWNGSKSLHCNQQFLSQAETVLSEIQKSAPTEHKKKTLEDQNLNDLLLEKKTLQKDLSRQEEEYSVKINNLKLDLDNTKKEMEVLKQHLDNLLKENAALKVHNSKIEQNIEKADTAAPAPLQTSRTELTLVSTNERLLKELDETRLRHKAEVEQLQWNYDQLKKTVDTLPPSNVK</sequence>
<feature type="region of interest" description="Disordered" evidence="5">
    <location>
        <begin position="76"/>
        <end position="98"/>
    </location>
</feature>
<keyword evidence="1" id="KW-0433">Leucine-rich repeat</keyword>
<keyword evidence="3 4" id="KW-0175">Coiled coil</keyword>
<accession>A0ABQ7TBJ0</accession>
<evidence type="ECO:0008006" key="8">
    <source>
        <dbReference type="Google" id="ProtNLM"/>
    </source>
</evidence>
<proteinExistence type="predicted"/>
<dbReference type="PANTHER" id="PTHR23311">
    <property type="entry name" value="HEAT SHOCK REGULATED 2"/>
    <property type="match status" value="1"/>
</dbReference>
<feature type="region of interest" description="Disordered" evidence="5">
    <location>
        <begin position="1"/>
        <end position="30"/>
    </location>
</feature>
<evidence type="ECO:0000256" key="1">
    <source>
        <dbReference type="ARBA" id="ARBA00022614"/>
    </source>
</evidence>
<feature type="coiled-coil region" evidence="4">
    <location>
        <begin position="276"/>
        <end position="307"/>
    </location>
</feature>
<evidence type="ECO:0000313" key="6">
    <source>
        <dbReference type="EMBL" id="KAH0627100.1"/>
    </source>
</evidence>
<comment type="caution">
    <text evidence="6">The sequence shown here is derived from an EMBL/GenBank/DDBJ whole genome shotgun (WGS) entry which is preliminary data.</text>
</comment>
<organism evidence="6 7">
    <name type="scientific">Phrynosoma platyrhinos</name>
    <name type="common">Desert horned lizard</name>
    <dbReference type="NCBI Taxonomy" id="52577"/>
    <lineage>
        <taxon>Eukaryota</taxon>
        <taxon>Metazoa</taxon>
        <taxon>Chordata</taxon>
        <taxon>Craniata</taxon>
        <taxon>Vertebrata</taxon>
        <taxon>Euteleostomi</taxon>
        <taxon>Lepidosauria</taxon>
        <taxon>Squamata</taxon>
        <taxon>Bifurcata</taxon>
        <taxon>Unidentata</taxon>
        <taxon>Episquamata</taxon>
        <taxon>Toxicofera</taxon>
        <taxon>Iguania</taxon>
        <taxon>Phrynosomatidae</taxon>
        <taxon>Phrynosomatinae</taxon>
        <taxon>Phrynosoma</taxon>
    </lineage>
</organism>
<keyword evidence="7" id="KW-1185">Reference proteome</keyword>
<evidence type="ECO:0000256" key="2">
    <source>
        <dbReference type="ARBA" id="ARBA00022737"/>
    </source>
</evidence>
<feature type="compositionally biased region" description="Basic and acidic residues" evidence="5">
    <location>
        <begin position="1"/>
        <end position="12"/>
    </location>
</feature>